<dbReference type="Proteomes" id="UP000596329">
    <property type="component" value="Chromosome"/>
</dbReference>
<dbReference type="RefSeq" id="WP_094157265.1">
    <property type="nucleotide sequence ID" value="NZ_CP059075.1"/>
</dbReference>
<evidence type="ECO:0000313" key="2">
    <source>
        <dbReference type="EMBL" id="QRE03774.1"/>
    </source>
</evidence>
<dbReference type="SUPFAM" id="SSF53474">
    <property type="entry name" value="alpha/beta-Hydrolases"/>
    <property type="match status" value="1"/>
</dbReference>
<evidence type="ECO:0000313" key="3">
    <source>
        <dbReference type="Proteomes" id="UP000596329"/>
    </source>
</evidence>
<name>A0A7U2NEX8_FLAPS</name>
<dbReference type="EMBL" id="CP059075">
    <property type="protein sequence ID" value="QRE03774.1"/>
    <property type="molecule type" value="Genomic_DNA"/>
</dbReference>
<protein>
    <submittedName>
        <fullName evidence="2">Alpha/beta fold hydrolase</fullName>
    </submittedName>
</protein>
<dbReference type="GO" id="GO:0016787">
    <property type="term" value="F:hydrolase activity"/>
    <property type="evidence" value="ECO:0007669"/>
    <property type="project" value="UniProtKB-KW"/>
</dbReference>
<keyword evidence="2" id="KW-0378">Hydrolase</keyword>
<sequence>MKKKLTLILTKSIGFYINLLSYTMPNKALAIAYKHFSQPRKGKLSPDNLPQILQEATKKTISHDQHHFQTYTWQGNENKILLIHGWQSNAARWEKLIRLLLKSGSTIIAIDAPAHGLSSGKEFNIPTYAQFINTISKTTQPKFIIGHSMGAFACAYYQYNYPQNHLEKMILLGSPSDFNILIQNYTNLLGLNTTMSQLIKTYIQQRFNINTNQFTSQKFLKNTTIPGIIAHDIHDEVIAFTEAKKIATAWKNAQFITTQKLGHSMHDNKLNQTIYQFLFEA</sequence>
<dbReference type="Gene3D" id="3.40.50.1820">
    <property type="entry name" value="alpha/beta hydrolase"/>
    <property type="match status" value="1"/>
</dbReference>
<accession>A0A7U2NEX8</accession>
<dbReference type="InterPro" id="IPR029058">
    <property type="entry name" value="AB_hydrolase_fold"/>
</dbReference>
<proteinExistence type="predicted"/>
<dbReference type="Pfam" id="PF00561">
    <property type="entry name" value="Abhydrolase_1"/>
    <property type="match status" value="1"/>
</dbReference>
<feature type="domain" description="AB hydrolase-1" evidence="1">
    <location>
        <begin position="80"/>
        <end position="181"/>
    </location>
</feature>
<dbReference type="PANTHER" id="PTHR46438:SF11">
    <property type="entry name" value="LIPASE-RELATED"/>
    <property type="match status" value="1"/>
</dbReference>
<gene>
    <name evidence="2" type="ORF">H0H26_12975</name>
</gene>
<organism evidence="2 3">
    <name type="scientific">Flavobacterium psychrophilum</name>
    <dbReference type="NCBI Taxonomy" id="96345"/>
    <lineage>
        <taxon>Bacteria</taxon>
        <taxon>Pseudomonadati</taxon>
        <taxon>Bacteroidota</taxon>
        <taxon>Flavobacteriia</taxon>
        <taxon>Flavobacteriales</taxon>
        <taxon>Flavobacteriaceae</taxon>
        <taxon>Flavobacterium</taxon>
    </lineage>
</organism>
<dbReference type="InterPro" id="IPR000073">
    <property type="entry name" value="AB_hydrolase_1"/>
</dbReference>
<dbReference type="PANTHER" id="PTHR46438">
    <property type="entry name" value="ALPHA/BETA-HYDROLASES SUPERFAMILY PROTEIN"/>
    <property type="match status" value="1"/>
</dbReference>
<evidence type="ECO:0000259" key="1">
    <source>
        <dbReference type="Pfam" id="PF00561"/>
    </source>
</evidence>
<reference evidence="2 3" key="1">
    <citation type="submission" date="2020-07" db="EMBL/GenBank/DDBJ databases">
        <title>Genomic characterization of Flavobacterium psychrophilum strains.</title>
        <authorList>
            <person name="Castillo D."/>
            <person name="Jorgensen J."/>
            <person name="Middelboe M."/>
        </authorList>
    </citation>
    <scope>NUCLEOTIDE SEQUENCE [LARGE SCALE GENOMIC DNA]</scope>
    <source>
        <strain evidence="2 3">FPS-R7</strain>
    </source>
</reference>
<dbReference type="AlphaFoldDB" id="A0A7U2NEX8"/>